<gene>
    <name evidence="1" type="ORF">SULPSESMR1_02075</name>
</gene>
<dbReference type="KEGG" id="spse:SULPSESMR1_02075"/>
<evidence type="ECO:0000313" key="1">
    <source>
        <dbReference type="EMBL" id="ASM72878.1"/>
    </source>
</evidence>
<dbReference type="EMBL" id="CP022415">
    <property type="protein sequence ID" value="ASM72878.1"/>
    <property type="molecule type" value="Genomic_DNA"/>
</dbReference>
<name>A0A221K1K6_9RHOB</name>
<dbReference type="AlphaFoldDB" id="A0A221K1K6"/>
<keyword evidence="2" id="KW-1185">Reference proteome</keyword>
<sequence>MQIRKDWHSSTVTRHGRVAKLAVTIAFLISLYATPASSQPHSVSGVAAQDALNIRANIDQTLDVGSSEIIGTIPHDATDVVVTGISLDVDGTEWREVAYEGIVGWVNADYLVPTNILFQIPDTLHCVGTEPFWGVTIEEKNANYSSPELESPIKLNPPRFVPGIGRSDLWAYYLESTDTAYSLSLIVRYTEACSDGMSDVSYDYEAVLLGMGSTGAPAQGCCRISY</sequence>
<organism evidence="1 2">
    <name type="scientific">Pseudosulfitobacter pseudonitzschiae</name>
    <dbReference type="NCBI Taxonomy" id="1402135"/>
    <lineage>
        <taxon>Bacteria</taxon>
        <taxon>Pseudomonadati</taxon>
        <taxon>Pseudomonadota</taxon>
        <taxon>Alphaproteobacteria</taxon>
        <taxon>Rhodobacterales</taxon>
        <taxon>Roseobacteraceae</taxon>
        <taxon>Pseudosulfitobacter</taxon>
    </lineage>
</organism>
<protein>
    <submittedName>
        <fullName evidence="1">Type3 SH3 domain-containing protein</fullName>
    </submittedName>
</protein>
<proteinExistence type="predicted"/>
<dbReference type="Proteomes" id="UP000199754">
    <property type="component" value="Chromosome"/>
</dbReference>
<accession>A0A221K1K6</accession>
<dbReference type="OrthoDB" id="5489750at2"/>
<evidence type="ECO:0000313" key="2">
    <source>
        <dbReference type="Proteomes" id="UP000199754"/>
    </source>
</evidence>
<reference evidence="1 2" key="1">
    <citation type="submission" date="2017-07" db="EMBL/GenBank/DDBJ databases">
        <title>Genome Sequence of Sulfitobacter pseudonitzschiae Strain SMR1 Isolated from a culture of the Diatom Skeletonema marinoi.</title>
        <authorList>
            <person name="Topel M."/>
            <person name="Pinder M.I.M."/>
            <person name="Johansson O.N."/>
            <person name="Kourtchenko O."/>
            <person name="Godhe A."/>
            <person name="Clarke A.K."/>
        </authorList>
    </citation>
    <scope>NUCLEOTIDE SEQUENCE [LARGE SCALE GENOMIC DNA]</scope>
    <source>
        <strain evidence="1 2">SMR1</strain>
    </source>
</reference>
<dbReference type="Gene3D" id="2.30.30.40">
    <property type="entry name" value="SH3 Domains"/>
    <property type="match status" value="1"/>
</dbReference>
<dbReference type="RefSeq" id="WP_089420730.1">
    <property type="nucleotide sequence ID" value="NZ_CP022415.1"/>
</dbReference>